<feature type="compositionally biased region" description="Polar residues" evidence="1">
    <location>
        <begin position="190"/>
        <end position="214"/>
    </location>
</feature>
<dbReference type="EMBL" id="LPNN01000003">
    <property type="protein sequence ID" value="OEJ90635.1"/>
    <property type="molecule type" value="Genomic_DNA"/>
</dbReference>
<dbReference type="VEuPathDB" id="FungiDB:AWRI3580_g1415"/>
<reference evidence="5" key="1">
    <citation type="journal article" date="2016" name="Genome Announc.">
        <title>Genome sequences of three species of Hanseniaspora isolated from spontaneous wine fermentations.</title>
        <authorList>
            <person name="Sternes P.R."/>
            <person name="Lee D."/>
            <person name="Kutyna D.R."/>
            <person name="Borneman A.R."/>
        </authorList>
    </citation>
    <scope>NUCLEOTIDE SEQUENCE [LARGE SCALE GENOMIC DNA]</scope>
    <source>
        <strain evidence="5">AWRI3580</strain>
    </source>
</reference>
<dbReference type="Proteomes" id="UP000095358">
    <property type="component" value="Unassembled WGS sequence"/>
</dbReference>
<feature type="region of interest" description="Disordered" evidence="1">
    <location>
        <begin position="189"/>
        <end position="267"/>
    </location>
</feature>
<dbReference type="InterPro" id="IPR031403">
    <property type="entry name" value="Sbe2/Sbe22_C"/>
</dbReference>
<feature type="compositionally biased region" description="Polar residues" evidence="1">
    <location>
        <begin position="12"/>
        <end position="21"/>
    </location>
</feature>
<name>A0A1E5RUV9_HANUV</name>
<gene>
    <name evidence="4" type="ORF">AWRI3580_g1415</name>
</gene>
<feature type="region of interest" description="Disordered" evidence="1">
    <location>
        <begin position="420"/>
        <end position="448"/>
    </location>
</feature>
<feature type="compositionally biased region" description="Low complexity" evidence="1">
    <location>
        <begin position="91"/>
        <end position="103"/>
    </location>
</feature>
<dbReference type="OrthoDB" id="289721at2759"/>
<keyword evidence="5" id="KW-1185">Reference proteome</keyword>
<protein>
    <submittedName>
        <fullName evidence="4">Protein SBE22</fullName>
    </submittedName>
</protein>
<feature type="region of interest" description="Disordered" evidence="1">
    <location>
        <begin position="1"/>
        <end position="33"/>
    </location>
</feature>
<evidence type="ECO:0000313" key="5">
    <source>
        <dbReference type="Proteomes" id="UP000095358"/>
    </source>
</evidence>
<evidence type="ECO:0000256" key="1">
    <source>
        <dbReference type="SAM" id="MobiDB-lite"/>
    </source>
</evidence>
<sequence length="1052" mass="120736">MTEQYNLDDYLSSRSNSNEGIQTPMRAKSKSVSQSYNITDEDIQYFKNINNNSKLNDKVSLSSVGSTKTIDSVKRPSENFLGSFMSSSNMKKSSSSMYNINKSPPRPRSPGKENGFMMTSKNLLVHDNRERRGSFDLFDSNQDKEESFINMMSSTATPMLIPDNTTTHSKDTIIIEKTKEKELVEPMRASTGTSDNSDLVMSHKSQPSTTITDQTSEETKDSKFFKSESQSSIGVIFSPYEGNDSIRQSDDEDYNQDSIDDGNKTIDTSAMNNKARYMFQSNNVNYVEPFNNAKVKSYSSGNKLETENIPTMSETSLHYYQMTPSQRLRYRREQSKNKVKHTAYYKEYVYDSLENYEKSYYKHGNIYSAKPPAISDNSASALPKKKMNFVPHTADSTNNLIWNVPISSTAVMSMNQNKKTLGKNQSPDLTKPISNQKSISPRSSTMPMTPVYGVSSRKELIDGFNQTSLSLTDLYLFEINKQNKEKINERLKESEHLPSVLKEATEEGFDEAKFVSKEKLNSISSSRPSWLPVKETKENHKHEQEIYRTVSNVSIEKMNLNKKFSNLSTVVMDLLTKNNKLLRSNNTKDTKMLNSNTVLTAFNKNIFEYPFIGNMENRLEVYEKVLMSEIYKNDIFEGTAMGLKAFKGIDYKSEIQDTELQSDIKQALSHYDAKVNELNSLHAVKEKIPDFLLHLCYLKKVYDGKSDLKTGIVLYELLLRSYGLLELQFSDIENLENKADINHVVNKIWDIEQLINKVCFNAIVKEKYDDRIMNKRGLVSQMMKLEYGFDSEFDSKNLNFDNFISTLVKLPYKLSLWVLDIIVLNNGICMNNSSFDYYKDKLTNKYLNDFNKNKKDTVSYWANKYTKNNYKILVSLTLNILLDYHFGYDDFNELKEISVLNYNLLGLNNKNILELLTSNVSTSYNAGVNHRNSTISQLSSMNTNTNSPRRLSKPNMRPNSIASMSRSSSTSQFMELTSKPSIRSSQLINEVTDMNNSNEDLNELNVESIDFMNLVTLDLMGMRMYSCTDEDEDDYVSIEGFIHKWLTYYKKF</sequence>
<feature type="domain" description="Sbe2/Sbe22 C-terminal" evidence="2">
    <location>
        <begin position="598"/>
        <end position="900"/>
    </location>
</feature>
<dbReference type="Pfam" id="PF22874">
    <property type="entry name" value="SBE2_M"/>
    <property type="match status" value="1"/>
</dbReference>
<comment type="caution">
    <text evidence="4">The sequence shown here is derived from an EMBL/GenBank/DDBJ whole genome shotgun (WGS) entry which is preliminary data.</text>
</comment>
<dbReference type="GO" id="GO:0031505">
    <property type="term" value="P:fungal-type cell wall organization"/>
    <property type="evidence" value="ECO:0007669"/>
    <property type="project" value="InterPro"/>
</dbReference>
<feature type="region of interest" description="Disordered" evidence="1">
    <location>
        <begin position="91"/>
        <end position="113"/>
    </location>
</feature>
<accession>A0A1E5RUV9</accession>
<feature type="compositionally biased region" description="Polar residues" evidence="1">
    <location>
        <begin position="420"/>
        <end position="447"/>
    </location>
</feature>
<feature type="compositionally biased region" description="Low complexity" evidence="1">
    <location>
        <begin position="960"/>
        <end position="970"/>
    </location>
</feature>
<dbReference type="InterPro" id="IPR053949">
    <property type="entry name" value="SBE2/SBE22_M"/>
</dbReference>
<dbReference type="Pfam" id="PF17076">
    <property type="entry name" value="SBE2_C"/>
    <property type="match status" value="1"/>
</dbReference>
<organism evidence="4 5">
    <name type="scientific">Hanseniaspora uvarum</name>
    <name type="common">Yeast</name>
    <name type="synonym">Kloeckera apiculata</name>
    <dbReference type="NCBI Taxonomy" id="29833"/>
    <lineage>
        <taxon>Eukaryota</taxon>
        <taxon>Fungi</taxon>
        <taxon>Dikarya</taxon>
        <taxon>Ascomycota</taxon>
        <taxon>Saccharomycotina</taxon>
        <taxon>Saccharomycetes</taxon>
        <taxon>Saccharomycodales</taxon>
        <taxon>Saccharomycodaceae</taxon>
        <taxon>Hanseniaspora</taxon>
    </lineage>
</organism>
<feature type="compositionally biased region" description="Polar residues" evidence="1">
    <location>
        <begin position="935"/>
        <end position="949"/>
    </location>
</feature>
<feature type="region of interest" description="Disordered" evidence="1">
    <location>
        <begin position="935"/>
        <end position="970"/>
    </location>
</feature>
<evidence type="ECO:0000259" key="3">
    <source>
        <dbReference type="Pfam" id="PF22874"/>
    </source>
</evidence>
<feature type="domain" description="SBE2/SBE22 middle" evidence="3">
    <location>
        <begin position="445"/>
        <end position="562"/>
    </location>
</feature>
<evidence type="ECO:0000259" key="2">
    <source>
        <dbReference type="Pfam" id="PF17076"/>
    </source>
</evidence>
<proteinExistence type="predicted"/>
<dbReference type="AlphaFoldDB" id="A0A1E5RUV9"/>
<feature type="compositionally biased region" description="Acidic residues" evidence="1">
    <location>
        <begin position="250"/>
        <end position="260"/>
    </location>
</feature>
<feature type="compositionally biased region" description="Basic and acidic residues" evidence="1">
    <location>
        <begin position="217"/>
        <end position="226"/>
    </location>
</feature>
<evidence type="ECO:0000313" key="4">
    <source>
        <dbReference type="EMBL" id="OEJ90635.1"/>
    </source>
</evidence>